<dbReference type="PIRSF" id="PIRSF002849">
    <property type="entry name" value="AAA_ATPase_chaperone_MoxR_prd"/>
    <property type="match status" value="1"/>
</dbReference>
<dbReference type="Gene3D" id="3.40.50.300">
    <property type="entry name" value="P-loop containing nucleotide triphosphate hydrolases"/>
    <property type="match status" value="1"/>
</dbReference>
<dbReference type="EMBL" id="MWXA01000004">
    <property type="protein sequence ID" value="OZG67670.1"/>
    <property type="molecule type" value="Genomic_DNA"/>
</dbReference>
<dbReference type="OrthoDB" id="9808397at2"/>
<dbReference type="SUPFAM" id="SSF52540">
    <property type="entry name" value="P-loop containing nucleoside triphosphate hydrolases"/>
    <property type="match status" value="1"/>
</dbReference>
<comment type="caution">
    <text evidence="3">The sequence shown here is derived from an EMBL/GenBank/DDBJ whole genome shotgun (WGS) entry which is preliminary data.</text>
</comment>
<gene>
    <name evidence="3" type="ORF">BAQU_0762</name>
</gene>
<dbReference type="Pfam" id="PF17863">
    <property type="entry name" value="AAA_lid_2"/>
    <property type="match status" value="1"/>
</dbReference>
<accession>A0A261G8C6</accession>
<dbReference type="Proteomes" id="UP000216451">
    <property type="component" value="Unassembled WGS sequence"/>
</dbReference>
<dbReference type="CDD" id="cd00009">
    <property type="entry name" value="AAA"/>
    <property type="match status" value="1"/>
</dbReference>
<dbReference type="Pfam" id="PF07726">
    <property type="entry name" value="AAA_3"/>
    <property type="match status" value="1"/>
</dbReference>
<feature type="domain" description="ChlI/MoxR AAA lid" evidence="2">
    <location>
        <begin position="230"/>
        <end position="287"/>
    </location>
</feature>
<dbReference type="GO" id="GO:0005524">
    <property type="term" value="F:ATP binding"/>
    <property type="evidence" value="ECO:0007669"/>
    <property type="project" value="InterPro"/>
</dbReference>
<dbReference type="InterPro" id="IPR011703">
    <property type="entry name" value="ATPase_AAA-3"/>
</dbReference>
<evidence type="ECO:0000313" key="4">
    <source>
        <dbReference type="Proteomes" id="UP000216451"/>
    </source>
</evidence>
<dbReference type="InterPro" id="IPR041628">
    <property type="entry name" value="ChlI/MoxR_AAA_lid"/>
</dbReference>
<keyword evidence="4" id="KW-1185">Reference proteome</keyword>
<evidence type="ECO:0000313" key="3">
    <source>
        <dbReference type="EMBL" id="OZG67670.1"/>
    </source>
</evidence>
<feature type="domain" description="ATPase AAA-3" evidence="1">
    <location>
        <begin position="37"/>
        <end position="166"/>
    </location>
</feature>
<reference evidence="3 4" key="1">
    <citation type="journal article" date="2017" name="BMC Genomics">
        <title>Comparative genomic and phylogenomic analyses of the Bifidobacteriaceae family.</title>
        <authorList>
            <person name="Lugli G.A."/>
            <person name="Milani C."/>
            <person name="Turroni F."/>
            <person name="Duranti S."/>
            <person name="Mancabelli L."/>
            <person name="Mangifesta M."/>
            <person name="Ferrario C."/>
            <person name="Modesto M."/>
            <person name="Mattarelli P."/>
            <person name="Jiri K."/>
            <person name="van Sinderen D."/>
            <person name="Ventura M."/>
        </authorList>
    </citation>
    <scope>NUCLEOTIDE SEQUENCE [LARGE SCALE GENOMIC DNA]</scope>
    <source>
        <strain evidence="3 4">LMG 28769</strain>
    </source>
</reference>
<dbReference type="Gene3D" id="1.10.8.80">
    <property type="entry name" value="Magnesium chelatase subunit I, C-Terminal domain"/>
    <property type="match status" value="1"/>
</dbReference>
<dbReference type="InterPro" id="IPR027417">
    <property type="entry name" value="P-loop_NTPase"/>
</dbReference>
<dbReference type="RefSeq" id="WP_094692921.1">
    <property type="nucleotide sequence ID" value="NZ_JBDNSG010000019.1"/>
</dbReference>
<name>A0A261G8C6_9BIFI</name>
<dbReference type="AlphaFoldDB" id="A0A261G8C6"/>
<dbReference type="PANTHER" id="PTHR42759:SF5">
    <property type="entry name" value="METHANOL DEHYDROGENASE REGULATOR"/>
    <property type="match status" value="1"/>
</dbReference>
<dbReference type="GeneID" id="98295432"/>
<sequence length="340" mass="36755">MNDQQTSNEIVDALVAVLNCPRDVVELAVMTVAAGGHLLLEDIPGVGKTTLARAMAKVMAGTVHRVQFTPDMLPSDLTGVSIYDRRSENFVFRPGPLFANIVIADEVNRANPKTQSAMLEAMAERQISADGETHALPDPFFVVATQNPIELEGTYPLPEAQLDRFMTCTSIGYPKEQAEIETIAGIQHDDPLAALKQICSLEDIVALRREVSQVHISESVARYVVSIVHATRDDAEIRFGASPRAGLALAAMARAHAVLEHRDFVVADDVRNLVIPVLAHRLVLTNSNVNSSAERCKTILAEIVNDIAAPRISDELEGISALNGENNSILRNAAASNVLT</sequence>
<organism evidence="3 4">
    <name type="scientific">Bifidobacterium aquikefiri</name>
    <dbReference type="NCBI Taxonomy" id="1653207"/>
    <lineage>
        <taxon>Bacteria</taxon>
        <taxon>Bacillati</taxon>
        <taxon>Actinomycetota</taxon>
        <taxon>Actinomycetes</taxon>
        <taxon>Bifidobacteriales</taxon>
        <taxon>Bifidobacteriaceae</taxon>
        <taxon>Bifidobacterium</taxon>
    </lineage>
</organism>
<evidence type="ECO:0000259" key="1">
    <source>
        <dbReference type="Pfam" id="PF07726"/>
    </source>
</evidence>
<dbReference type="InterPro" id="IPR050764">
    <property type="entry name" value="CbbQ/NirQ/NorQ/GpvN"/>
</dbReference>
<protein>
    <submittedName>
        <fullName evidence="3">MoxR-like ATPase</fullName>
    </submittedName>
</protein>
<evidence type="ECO:0000259" key="2">
    <source>
        <dbReference type="Pfam" id="PF17863"/>
    </source>
</evidence>
<dbReference type="PANTHER" id="PTHR42759">
    <property type="entry name" value="MOXR FAMILY PROTEIN"/>
    <property type="match status" value="1"/>
</dbReference>
<dbReference type="GO" id="GO:0016887">
    <property type="term" value="F:ATP hydrolysis activity"/>
    <property type="evidence" value="ECO:0007669"/>
    <property type="project" value="InterPro"/>
</dbReference>
<proteinExistence type="predicted"/>